<dbReference type="Proteomes" id="UP000002640">
    <property type="component" value="Unassembled WGS sequence"/>
</dbReference>
<evidence type="ECO:0000313" key="1">
    <source>
        <dbReference type="EMBL" id="EGZ11295.1"/>
    </source>
</evidence>
<dbReference type="KEGG" id="psoj:PHYSODRAFT_355352"/>
<keyword evidence="2" id="KW-1185">Reference proteome</keyword>
<evidence type="ECO:0000313" key="2">
    <source>
        <dbReference type="Proteomes" id="UP000002640"/>
    </source>
</evidence>
<dbReference type="SUPFAM" id="SSF53098">
    <property type="entry name" value="Ribonuclease H-like"/>
    <property type="match status" value="1"/>
</dbReference>
<dbReference type="GeneID" id="20649852"/>
<dbReference type="STRING" id="1094619.G5A052"/>
<protein>
    <submittedName>
        <fullName evidence="1">Uncharacterized protein</fullName>
    </submittedName>
</protein>
<organism evidence="1 2">
    <name type="scientific">Phytophthora sojae (strain P6497)</name>
    <name type="common">Soybean stem and root rot agent</name>
    <name type="synonym">Phytophthora megasperma f. sp. glycines</name>
    <dbReference type="NCBI Taxonomy" id="1094619"/>
    <lineage>
        <taxon>Eukaryota</taxon>
        <taxon>Sar</taxon>
        <taxon>Stramenopiles</taxon>
        <taxon>Oomycota</taxon>
        <taxon>Peronosporomycetes</taxon>
        <taxon>Peronosporales</taxon>
        <taxon>Peronosporaceae</taxon>
        <taxon>Phytophthora</taxon>
    </lineage>
</organism>
<name>G5A052_PHYSP</name>
<dbReference type="RefSeq" id="XP_009534040.1">
    <property type="nucleotide sequence ID" value="XM_009535745.1"/>
</dbReference>
<dbReference type="GO" id="GO:0006357">
    <property type="term" value="P:regulation of transcription by RNA polymerase II"/>
    <property type="evidence" value="ECO:0007669"/>
    <property type="project" value="TreeGrafter"/>
</dbReference>
<gene>
    <name evidence="1" type="ORF">PHYSODRAFT_355352</name>
</gene>
<dbReference type="OMA" id="HTARYIA"/>
<sequence>MVVAPGMPSVFWSSWSTRSEQHTARYIAGEIDKVIEEIERDTTAETTRMRGASARVQGRRPNVVSGGCSAHVLNLLVQDVCQFPAIKAILSRAVTLTRFIRDHLALLDEFKQLKKETRESGIKTRNLVLPMPTRWYSVHACMRSVLNSQDIFEKLFLSPEYDRFLDRYRGTAASRRKLRYITELIRDNGFWSSLRTVVRLLDPIITALRALETDNMFVSGVYWWFRWLRYHSAYGVTSPDE</sequence>
<dbReference type="EMBL" id="JH159158">
    <property type="protein sequence ID" value="EGZ11295.1"/>
    <property type="molecule type" value="Genomic_DNA"/>
</dbReference>
<dbReference type="InterPro" id="IPR052717">
    <property type="entry name" value="Vacuolar_transposase_reg"/>
</dbReference>
<dbReference type="InParanoid" id="G5A052"/>
<dbReference type="GO" id="GO:0005634">
    <property type="term" value="C:nucleus"/>
    <property type="evidence" value="ECO:0007669"/>
    <property type="project" value="TreeGrafter"/>
</dbReference>
<dbReference type="AlphaFoldDB" id="G5A052"/>
<dbReference type="PANTHER" id="PTHR46169">
    <property type="entry name" value="DNA REPLICATION-RELATED ELEMENT FACTOR, ISOFORM A"/>
    <property type="match status" value="1"/>
</dbReference>
<proteinExistence type="predicted"/>
<dbReference type="PANTHER" id="PTHR46169:SF29">
    <property type="entry name" value="DNA REPLICATION-RELATED ELEMENT FACTOR, ISOFORM A"/>
    <property type="match status" value="1"/>
</dbReference>
<accession>G5A052</accession>
<reference evidence="1 2" key="1">
    <citation type="journal article" date="2006" name="Science">
        <title>Phytophthora genome sequences uncover evolutionary origins and mechanisms of pathogenesis.</title>
        <authorList>
            <person name="Tyler B.M."/>
            <person name="Tripathy S."/>
            <person name="Zhang X."/>
            <person name="Dehal P."/>
            <person name="Jiang R.H."/>
            <person name="Aerts A."/>
            <person name="Arredondo F.D."/>
            <person name="Baxter L."/>
            <person name="Bensasson D."/>
            <person name="Beynon J.L."/>
            <person name="Chapman J."/>
            <person name="Damasceno C.M."/>
            <person name="Dorrance A.E."/>
            <person name="Dou D."/>
            <person name="Dickerman A.W."/>
            <person name="Dubchak I.L."/>
            <person name="Garbelotto M."/>
            <person name="Gijzen M."/>
            <person name="Gordon S.G."/>
            <person name="Govers F."/>
            <person name="Grunwald N.J."/>
            <person name="Huang W."/>
            <person name="Ivors K.L."/>
            <person name="Jones R.W."/>
            <person name="Kamoun S."/>
            <person name="Krampis K."/>
            <person name="Lamour K.H."/>
            <person name="Lee M.K."/>
            <person name="McDonald W.H."/>
            <person name="Medina M."/>
            <person name="Meijer H.J."/>
            <person name="Nordberg E.K."/>
            <person name="Maclean D.J."/>
            <person name="Ospina-Giraldo M.D."/>
            <person name="Morris P.F."/>
            <person name="Phuntumart V."/>
            <person name="Putnam N.H."/>
            <person name="Rash S."/>
            <person name="Rose J.K."/>
            <person name="Sakihama Y."/>
            <person name="Salamov A.A."/>
            <person name="Savidor A."/>
            <person name="Scheuring C.F."/>
            <person name="Smith B.M."/>
            <person name="Sobral B.W."/>
            <person name="Terry A."/>
            <person name="Torto-Alalibo T.A."/>
            <person name="Win J."/>
            <person name="Xu Z."/>
            <person name="Zhang H."/>
            <person name="Grigoriev I.V."/>
            <person name="Rokhsar D.S."/>
            <person name="Boore J.L."/>
        </authorList>
    </citation>
    <scope>NUCLEOTIDE SEQUENCE [LARGE SCALE GENOMIC DNA]</scope>
    <source>
        <strain evidence="1 2">P6497</strain>
    </source>
</reference>
<dbReference type="InterPro" id="IPR012337">
    <property type="entry name" value="RNaseH-like_sf"/>
</dbReference>